<dbReference type="OrthoDB" id="2677468at2"/>
<dbReference type="Gene3D" id="1.10.4030.10">
    <property type="entry name" value="Porin chaperone SurA, peptide-binding domain"/>
    <property type="match status" value="1"/>
</dbReference>
<evidence type="ECO:0000256" key="5">
    <source>
        <dbReference type="ARBA" id="ARBA00023235"/>
    </source>
</evidence>
<protein>
    <recommendedName>
        <fullName evidence="2">peptidylprolyl isomerase</fullName>
        <ecNumber evidence="2">5.2.1.8</ecNumber>
    </recommendedName>
</protein>
<evidence type="ECO:0000256" key="1">
    <source>
        <dbReference type="ARBA" id="ARBA00000971"/>
    </source>
</evidence>
<evidence type="ECO:0000256" key="6">
    <source>
        <dbReference type="PROSITE-ProRule" id="PRU00278"/>
    </source>
</evidence>
<dbReference type="Pfam" id="PF13145">
    <property type="entry name" value="Rotamase_2"/>
    <property type="match status" value="1"/>
</dbReference>
<gene>
    <name evidence="9" type="ORF">FG383_18885</name>
</gene>
<evidence type="ECO:0000256" key="7">
    <source>
        <dbReference type="SAM" id="Phobius"/>
    </source>
</evidence>
<keyword evidence="7" id="KW-0472">Membrane</keyword>
<dbReference type="InterPro" id="IPR050245">
    <property type="entry name" value="PrsA_foldase"/>
</dbReference>
<sequence>MKSTRNNVDAQPKRRLKTKPILLVLGILLLGNLLWFIAWLIPNDKVTETEEEVASVDGKVITKKQWMASMESMYGKEVLLDMVNAEVMEAAAKKNNIKVKDEEIDLELALIRSTQEGTDTSLQSFDEEVMRKKVRSRLILEKVLAKDIVIENTDIKSFYDNNKNLYNIPTSYLTSVIYASTEPEAKEVVKELQSGSSFEGLARERSSDISSASLGGDIGYVAEGADSVDAALLKTLPQVKVGKWSNVISLTDGRFAVAQVNGVFEGKSFSYSDVEDHIRRELALDQLPQSVTQEAFWEEFNADWFYSEK</sequence>
<dbReference type="AlphaFoldDB" id="A0A544SN23"/>
<dbReference type="InterPro" id="IPR046357">
    <property type="entry name" value="PPIase_dom_sf"/>
</dbReference>
<name>A0A544SN23_9BACI</name>
<keyword evidence="10" id="KW-1185">Reference proteome</keyword>
<dbReference type="InterPro" id="IPR027304">
    <property type="entry name" value="Trigger_fact/SurA_dom_sf"/>
</dbReference>
<feature type="domain" description="PpiC" evidence="8">
    <location>
        <begin position="169"/>
        <end position="261"/>
    </location>
</feature>
<dbReference type="RefSeq" id="WP_142608964.1">
    <property type="nucleotide sequence ID" value="NZ_VDGG01000061.1"/>
</dbReference>
<evidence type="ECO:0000259" key="8">
    <source>
        <dbReference type="PROSITE" id="PS50198"/>
    </source>
</evidence>
<evidence type="ECO:0000256" key="2">
    <source>
        <dbReference type="ARBA" id="ARBA00013194"/>
    </source>
</evidence>
<dbReference type="InterPro" id="IPR000297">
    <property type="entry name" value="PPIase_PpiC"/>
</dbReference>
<evidence type="ECO:0000313" key="10">
    <source>
        <dbReference type="Proteomes" id="UP000318937"/>
    </source>
</evidence>
<keyword evidence="7" id="KW-1133">Transmembrane helix</keyword>
<evidence type="ECO:0000256" key="3">
    <source>
        <dbReference type="ARBA" id="ARBA00022729"/>
    </source>
</evidence>
<organism evidence="9 10">
    <name type="scientific">Psychrobacillus soli</name>
    <dbReference type="NCBI Taxonomy" id="1543965"/>
    <lineage>
        <taxon>Bacteria</taxon>
        <taxon>Bacillati</taxon>
        <taxon>Bacillota</taxon>
        <taxon>Bacilli</taxon>
        <taxon>Bacillales</taxon>
        <taxon>Bacillaceae</taxon>
        <taxon>Psychrobacillus</taxon>
    </lineage>
</organism>
<dbReference type="SUPFAM" id="SSF54534">
    <property type="entry name" value="FKBP-like"/>
    <property type="match status" value="1"/>
</dbReference>
<keyword evidence="3" id="KW-0732">Signal</keyword>
<evidence type="ECO:0000256" key="4">
    <source>
        <dbReference type="ARBA" id="ARBA00023110"/>
    </source>
</evidence>
<dbReference type="Gene3D" id="3.10.50.40">
    <property type="match status" value="1"/>
</dbReference>
<dbReference type="PROSITE" id="PS50198">
    <property type="entry name" value="PPIC_PPIASE_2"/>
    <property type="match status" value="1"/>
</dbReference>
<dbReference type="PROSITE" id="PS01096">
    <property type="entry name" value="PPIC_PPIASE_1"/>
    <property type="match status" value="1"/>
</dbReference>
<dbReference type="SUPFAM" id="SSF109998">
    <property type="entry name" value="Triger factor/SurA peptide-binding domain-like"/>
    <property type="match status" value="1"/>
</dbReference>
<keyword evidence="4 6" id="KW-0697">Rotamase</keyword>
<feature type="transmembrane region" description="Helical" evidence="7">
    <location>
        <begin position="21"/>
        <end position="41"/>
    </location>
</feature>
<keyword evidence="7" id="KW-0812">Transmembrane</keyword>
<dbReference type="PANTHER" id="PTHR47245">
    <property type="entry name" value="PEPTIDYLPROLYL ISOMERASE"/>
    <property type="match status" value="1"/>
</dbReference>
<dbReference type="EMBL" id="VDGG01000061">
    <property type="protein sequence ID" value="TQR06588.1"/>
    <property type="molecule type" value="Genomic_DNA"/>
</dbReference>
<dbReference type="InterPro" id="IPR023058">
    <property type="entry name" value="PPIase_PpiC_CS"/>
</dbReference>
<dbReference type="GO" id="GO:0003755">
    <property type="term" value="F:peptidyl-prolyl cis-trans isomerase activity"/>
    <property type="evidence" value="ECO:0007669"/>
    <property type="project" value="UniProtKB-KW"/>
</dbReference>
<dbReference type="Proteomes" id="UP000318937">
    <property type="component" value="Unassembled WGS sequence"/>
</dbReference>
<proteinExistence type="predicted"/>
<evidence type="ECO:0000313" key="9">
    <source>
        <dbReference type="EMBL" id="TQR06588.1"/>
    </source>
</evidence>
<dbReference type="PANTHER" id="PTHR47245:SF1">
    <property type="entry name" value="FOLDASE PROTEIN PRSA"/>
    <property type="match status" value="1"/>
</dbReference>
<keyword evidence="5 6" id="KW-0413">Isomerase</keyword>
<dbReference type="EC" id="5.2.1.8" evidence="2"/>
<comment type="catalytic activity">
    <reaction evidence="1">
        <text>[protein]-peptidylproline (omega=180) = [protein]-peptidylproline (omega=0)</text>
        <dbReference type="Rhea" id="RHEA:16237"/>
        <dbReference type="Rhea" id="RHEA-COMP:10747"/>
        <dbReference type="Rhea" id="RHEA-COMP:10748"/>
        <dbReference type="ChEBI" id="CHEBI:83833"/>
        <dbReference type="ChEBI" id="CHEBI:83834"/>
        <dbReference type="EC" id="5.2.1.8"/>
    </reaction>
</comment>
<reference evidence="9 10" key="1">
    <citation type="submission" date="2019-05" db="EMBL/GenBank/DDBJ databases">
        <title>Psychrobacillus vulpis sp. nov., a new species isolated from feces of a red fox that inhabits in The Tablas de Daimiel Natural Park, Albacete, Spain.</title>
        <authorList>
            <person name="Rodriguez M."/>
            <person name="Reina J.C."/>
            <person name="Bejar V."/>
            <person name="Llamas I."/>
        </authorList>
    </citation>
    <scope>NUCLEOTIDE SEQUENCE [LARGE SCALE GENOMIC DNA]</scope>
    <source>
        <strain evidence="9 10">NHI-2</strain>
    </source>
</reference>
<comment type="caution">
    <text evidence="9">The sequence shown here is derived from an EMBL/GenBank/DDBJ whole genome shotgun (WGS) entry which is preliminary data.</text>
</comment>
<accession>A0A544SN23</accession>